<feature type="compositionally biased region" description="Basic and acidic residues" evidence="2">
    <location>
        <begin position="1617"/>
        <end position="1627"/>
    </location>
</feature>
<dbReference type="CDD" id="cd15466">
    <property type="entry name" value="CLU-central"/>
    <property type="match status" value="1"/>
</dbReference>
<feature type="compositionally biased region" description="Polar residues" evidence="2">
    <location>
        <begin position="35"/>
        <end position="50"/>
    </location>
</feature>
<feature type="region of interest" description="Disordered" evidence="2">
    <location>
        <begin position="989"/>
        <end position="1025"/>
    </location>
</feature>
<feature type="compositionally biased region" description="Polar residues" evidence="2">
    <location>
        <begin position="358"/>
        <end position="374"/>
    </location>
</feature>
<name>A0ABD3P6K9_9STRA</name>
<feature type="compositionally biased region" description="Low complexity" evidence="2">
    <location>
        <begin position="1"/>
        <end position="16"/>
    </location>
</feature>
<feature type="compositionally biased region" description="Low complexity" evidence="2">
    <location>
        <begin position="279"/>
        <end position="290"/>
    </location>
</feature>
<feature type="region of interest" description="Disordered" evidence="2">
    <location>
        <begin position="1604"/>
        <end position="1656"/>
    </location>
</feature>
<accession>A0ABD3P6K9</accession>
<keyword evidence="5" id="KW-1185">Reference proteome</keyword>
<dbReference type="InterPro" id="IPR033646">
    <property type="entry name" value="CLU-central"/>
</dbReference>
<reference evidence="4 5" key="1">
    <citation type="journal article" date="2020" name="G3 (Bethesda)">
        <title>Improved Reference Genome for Cyclotella cryptica CCMP332, a Model for Cell Wall Morphogenesis, Salinity Adaptation, and Lipid Production in Diatoms (Bacillariophyta).</title>
        <authorList>
            <person name="Roberts W.R."/>
            <person name="Downey K.M."/>
            <person name="Ruck E.C."/>
            <person name="Traller J.C."/>
            <person name="Alverson A.J."/>
        </authorList>
    </citation>
    <scope>NUCLEOTIDE SEQUENCE [LARGE SCALE GENOMIC DNA]</scope>
    <source>
        <strain evidence="4 5">CCMP332</strain>
    </source>
</reference>
<feature type="compositionally biased region" description="Basic and acidic residues" evidence="2">
    <location>
        <begin position="291"/>
        <end position="302"/>
    </location>
</feature>
<evidence type="ECO:0000256" key="1">
    <source>
        <dbReference type="ARBA" id="ARBA00022490"/>
    </source>
</evidence>
<protein>
    <recommendedName>
        <fullName evidence="3">Clu domain-containing protein</fullName>
    </recommendedName>
</protein>
<proteinExistence type="predicted"/>
<evidence type="ECO:0000313" key="5">
    <source>
        <dbReference type="Proteomes" id="UP001516023"/>
    </source>
</evidence>
<comment type="caution">
    <text evidence="4">The sequence shown here is derived from an EMBL/GenBank/DDBJ whole genome shotgun (WGS) entry which is preliminary data.</text>
</comment>
<feature type="compositionally biased region" description="Basic residues" evidence="2">
    <location>
        <begin position="390"/>
        <end position="404"/>
    </location>
</feature>
<feature type="region of interest" description="Disordered" evidence="2">
    <location>
        <begin position="264"/>
        <end position="302"/>
    </location>
</feature>
<dbReference type="Pfam" id="PF13236">
    <property type="entry name" value="CLU"/>
    <property type="match status" value="1"/>
</dbReference>
<dbReference type="PROSITE" id="PS51823">
    <property type="entry name" value="CLU"/>
    <property type="match status" value="1"/>
</dbReference>
<feature type="region of interest" description="Disordered" evidence="2">
    <location>
        <begin position="1"/>
        <end position="51"/>
    </location>
</feature>
<dbReference type="PANTHER" id="PTHR12601">
    <property type="entry name" value="EUKARYOTIC TRANSLATION INITIATION FACTOR 3 SUBUNIT EIF-3"/>
    <property type="match status" value="1"/>
</dbReference>
<gene>
    <name evidence="4" type="ORF">HJC23_009486</name>
</gene>
<feature type="compositionally biased region" description="Low complexity" evidence="2">
    <location>
        <begin position="405"/>
        <end position="415"/>
    </location>
</feature>
<dbReference type="Gene3D" id="1.25.40.10">
    <property type="entry name" value="Tetratricopeptide repeat domain"/>
    <property type="match status" value="1"/>
</dbReference>
<organism evidence="4 5">
    <name type="scientific">Cyclotella cryptica</name>
    <dbReference type="NCBI Taxonomy" id="29204"/>
    <lineage>
        <taxon>Eukaryota</taxon>
        <taxon>Sar</taxon>
        <taxon>Stramenopiles</taxon>
        <taxon>Ochrophyta</taxon>
        <taxon>Bacillariophyta</taxon>
        <taxon>Coscinodiscophyceae</taxon>
        <taxon>Thalassiosirophycidae</taxon>
        <taxon>Stephanodiscales</taxon>
        <taxon>Stephanodiscaceae</taxon>
        <taxon>Cyclotella</taxon>
    </lineage>
</organism>
<evidence type="ECO:0000313" key="4">
    <source>
        <dbReference type="EMBL" id="KAL3783521.1"/>
    </source>
</evidence>
<dbReference type="PANTHER" id="PTHR12601:SF6">
    <property type="entry name" value="CLUSTERED MITOCHONDRIA PROTEIN HOMOLOG"/>
    <property type="match status" value="1"/>
</dbReference>
<dbReference type="InterPro" id="IPR011990">
    <property type="entry name" value="TPR-like_helical_dom_sf"/>
</dbReference>
<feature type="compositionally biased region" description="Basic residues" evidence="2">
    <location>
        <begin position="1628"/>
        <end position="1637"/>
    </location>
</feature>
<dbReference type="SUPFAM" id="SSF48452">
    <property type="entry name" value="TPR-like"/>
    <property type="match status" value="1"/>
</dbReference>
<evidence type="ECO:0000256" key="2">
    <source>
        <dbReference type="SAM" id="MobiDB-lite"/>
    </source>
</evidence>
<dbReference type="InterPro" id="IPR027523">
    <property type="entry name" value="CLU_prot"/>
</dbReference>
<feature type="region of interest" description="Disordered" evidence="2">
    <location>
        <begin position="358"/>
        <end position="435"/>
    </location>
</feature>
<dbReference type="Proteomes" id="UP001516023">
    <property type="component" value="Unassembled WGS sequence"/>
</dbReference>
<evidence type="ECO:0000259" key="3">
    <source>
        <dbReference type="PROSITE" id="PS51823"/>
    </source>
</evidence>
<feature type="domain" description="Clu" evidence="3">
    <location>
        <begin position="627"/>
        <end position="912"/>
    </location>
</feature>
<keyword evidence="1" id="KW-0963">Cytoplasm</keyword>
<sequence length="1656" mass="180369">MTAETSAEAGATAPPEEQSPKEVHIHGLVVLPPRQQANGSNGVDSRTSDAVQLPPLRSEEPVASLRGALGEIVGYAHLTKFRLVLEKLCGDDGGAVLGADAAAGGTSAAVVSGRGKKKKADAGVDAHSVVSPYTLKHAVVSVPPSIKTLQDPHLLDTQENSGAGTDEEPVLDEYGDLSLLVGLLDEAGEDSADATDRTTDAKVVLDASTKYAIRLVLERYDLASVRDHIVRVRTLLAGNAPAIKSLILEDHHAHDDAAQASGNLEQENVGPEEGKSENNADAQDSAQNANDKNKEEDKDALAAKAKEEAIALREAMAKQLPKFPPNYDLTQSEATHGGDFTHFYRFACGEEMALLPQQDSKGANNGTNGSTVTDNDWMDEDVGESEGTQSKKKKAKNTKKKAKNNHGNGADNNRNSKNKGANGAAPSASTPTSNPIFSLAETEQLLHSLNNQTIIDLTIRLSGYHSPPPHRRILGDLAYIEAIMPGSATIHITAFSLGFYVNKTNATGFDPTPAAEPYYSHSLLDCLLLKSKSLREAWSIALQASHKRAELLKQAALSEDAFAQLYRPAVSHWWNNHSGTALGSGVAVPAPSSFSSRLDSVTLRPSWLVPLPMLGNKRLDTWRDHSSLHKWNVARSEEELTSTYGMDIRGGGIRDWNEELQAARDMGVETLEQRIERARMIHKVLSDFSDAALQGIHAIFDGYITPMNPNEPARSHVYLHNNIFFSRAVDAGLDTFKIIQGDRAARKSASREAANVGVIHRLDVPGLYTLGTVLVEYLGTRFVCQSVVPGILHGEKAHTLTYGAVEALSELQCDAEMHKVLEESLGEECMVATRSILSKPLSDERMEAIRQFKSTLALPTNAAIEESESQVDAEVKANNVCGPVEMKGILGSDKRKYVLDCTRLTPRDANWVAKANGGTGYWEAAASLLGENSKTSRLIPATLEDDEWTASILRPELVTSYADEKLKQFLLIRQAKEAETSSIVVTNGVSETSSDQDPVPADANEKEKDWVDVETSGKGTTEEAKKEEEEFIQSLRYNVNVFLPYMKSIENANQDAHAQLQKDEEEARQIASYLWNTVLPDVTKELRLANGSVIQIPVDGKSLTEFLHKRGINCRYLGRLADLAKVEEQNDVEAEKVYEKNKKEAKLPRFRMPLCWLELLECEIVARAAKHVLDFYLTDNGGTAAIQPAQTIASFLSAVISTSEETASETELRISASKGDAIDTDDINSLTLFDVGGKGDAVHKPVRGRSEIWSDIEKEIGRRFRYTLSLYNNNAARGRALYAPLLRRICQRSGIRIAAKAYDVGRKCVCGGGSNSGGRLDYSYPIAAVDIIDVLPLVKHAASSGEESFTPCLFNASASPSLHIVLADAKAISDAAHRHLNNGNISIASEYAQEAASLYQRVAESPLHLQIAKCINLLSKCHFYGQDHDMAILSSLKNLAVSVSLGGFDCMETVSAHSQLSDAYFAAGKVKEGMKHVRAVQFLMEFLAGANYSQLSSMYYKVGTQYFECEKLVEALSFYEVAQMKRSDDRMVDGIISSSAAMALAHLGKFNEASSKEKIAYQLYQALLGEDHDRTKISSGSLLQFMRLAMEQGKIAAAQKNKISKEKEANAVAQSIKAEEDRAESSTKKKKKKKKGKATSPEDVSENIPEKTLQAV</sequence>
<dbReference type="InterPro" id="IPR025697">
    <property type="entry name" value="CLU_dom"/>
</dbReference>
<dbReference type="EMBL" id="JABMIG020000258">
    <property type="protein sequence ID" value="KAL3783521.1"/>
    <property type="molecule type" value="Genomic_DNA"/>
</dbReference>
<dbReference type="Pfam" id="PF12807">
    <property type="entry name" value="eIF3_p135"/>
    <property type="match status" value="1"/>
</dbReference>